<evidence type="ECO:0000313" key="3">
    <source>
        <dbReference type="Proteomes" id="UP001500751"/>
    </source>
</evidence>
<gene>
    <name evidence="2" type="ORF">GCM10009839_17830</name>
</gene>
<dbReference type="EMBL" id="BAAAQN010000007">
    <property type="protein sequence ID" value="GAA2021312.1"/>
    <property type="molecule type" value="Genomic_DNA"/>
</dbReference>
<comment type="caution">
    <text evidence="2">The sequence shown here is derived from an EMBL/GenBank/DDBJ whole genome shotgun (WGS) entry which is preliminary data.</text>
</comment>
<keyword evidence="3" id="KW-1185">Reference proteome</keyword>
<sequence length="55" mass="5771">MTLWRKGTGPACGGDWSRPRTQEAVPMDAIVLLKVLAAAKPDAPSDPLELPSALA</sequence>
<dbReference type="Proteomes" id="UP001500751">
    <property type="component" value="Unassembled WGS sequence"/>
</dbReference>
<accession>A0ABN2TUQ6</accession>
<name>A0ABN2TUQ6_9ACTN</name>
<feature type="region of interest" description="Disordered" evidence="1">
    <location>
        <begin position="1"/>
        <end position="20"/>
    </location>
</feature>
<reference evidence="2 3" key="1">
    <citation type="journal article" date="2019" name="Int. J. Syst. Evol. Microbiol.">
        <title>The Global Catalogue of Microorganisms (GCM) 10K type strain sequencing project: providing services to taxonomists for standard genome sequencing and annotation.</title>
        <authorList>
            <consortium name="The Broad Institute Genomics Platform"/>
            <consortium name="The Broad Institute Genome Sequencing Center for Infectious Disease"/>
            <person name="Wu L."/>
            <person name="Ma J."/>
        </authorList>
    </citation>
    <scope>NUCLEOTIDE SEQUENCE [LARGE SCALE GENOMIC DNA]</scope>
    <source>
        <strain evidence="2 3">JCM 16014</strain>
    </source>
</reference>
<organism evidence="2 3">
    <name type="scientific">Catenulispora yoronensis</name>
    <dbReference type="NCBI Taxonomy" id="450799"/>
    <lineage>
        <taxon>Bacteria</taxon>
        <taxon>Bacillati</taxon>
        <taxon>Actinomycetota</taxon>
        <taxon>Actinomycetes</taxon>
        <taxon>Catenulisporales</taxon>
        <taxon>Catenulisporaceae</taxon>
        <taxon>Catenulispora</taxon>
    </lineage>
</organism>
<evidence type="ECO:0000313" key="2">
    <source>
        <dbReference type="EMBL" id="GAA2021312.1"/>
    </source>
</evidence>
<protein>
    <submittedName>
        <fullName evidence="2">Uncharacterized protein</fullName>
    </submittedName>
</protein>
<evidence type="ECO:0000256" key="1">
    <source>
        <dbReference type="SAM" id="MobiDB-lite"/>
    </source>
</evidence>
<proteinExistence type="predicted"/>